<dbReference type="Pfam" id="PF06961">
    <property type="entry name" value="DUF1294"/>
    <property type="match status" value="1"/>
</dbReference>
<evidence type="ECO:0000313" key="8">
    <source>
        <dbReference type="Proteomes" id="UP000887540"/>
    </source>
</evidence>
<evidence type="ECO:0000259" key="7">
    <source>
        <dbReference type="Pfam" id="PF21467"/>
    </source>
</evidence>
<keyword evidence="4" id="KW-0812">Transmembrane</keyword>
<dbReference type="SUPFAM" id="SSF49785">
    <property type="entry name" value="Galactose-binding domain-like"/>
    <property type="match status" value="1"/>
</dbReference>
<dbReference type="Pfam" id="PF01301">
    <property type="entry name" value="Glyco_hydro_35"/>
    <property type="match status" value="1"/>
</dbReference>
<feature type="transmembrane region" description="Helical" evidence="4">
    <location>
        <begin position="104"/>
        <end position="126"/>
    </location>
</feature>
<keyword evidence="2" id="KW-0378">Hydrolase</keyword>
<comment type="similarity">
    <text evidence="1">Belongs to the glycosyl hydrolase 35 family.</text>
</comment>
<dbReference type="InterPro" id="IPR017853">
    <property type="entry name" value="GH"/>
</dbReference>
<dbReference type="Proteomes" id="UP000887540">
    <property type="component" value="Unplaced"/>
</dbReference>
<keyword evidence="4" id="KW-1133">Transmembrane helix</keyword>
<dbReference type="InterPro" id="IPR008979">
    <property type="entry name" value="Galactose-bd-like_sf"/>
</dbReference>
<dbReference type="InterPro" id="IPR048912">
    <property type="entry name" value="BetaGal1-like_ABD1"/>
</dbReference>
<dbReference type="WBParaSite" id="ACRNAN_scaffold693.g28831.t1">
    <property type="protein sequence ID" value="ACRNAN_scaffold693.g28831.t1"/>
    <property type="gene ID" value="ACRNAN_scaffold693.g28831"/>
</dbReference>
<feature type="domain" description="Beta-galactosidase galactose-binding" evidence="7">
    <location>
        <begin position="420"/>
        <end position="473"/>
    </location>
</feature>
<reference evidence="9" key="1">
    <citation type="submission" date="2022-11" db="UniProtKB">
        <authorList>
            <consortium name="WormBaseParasite"/>
        </authorList>
    </citation>
    <scope>IDENTIFICATION</scope>
</reference>
<dbReference type="PANTHER" id="PTHR23421">
    <property type="entry name" value="BETA-GALACTOSIDASE RELATED"/>
    <property type="match status" value="1"/>
</dbReference>
<name>A0A914EBU2_9BILA</name>
<organism evidence="8 9">
    <name type="scientific">Acrobeloides nanus</name>
    <dbReference type="NCBI Taxonomy" id="290746"/>
    <lineage>
        <taxon>Eukaryota</taxon>
        <taxon>Metazoa</taxon>
        <taxon>Ecdysozoa</taxon>
        <taxon>Nematoda</taxon>
        <taxon>Chromadorea</taxon>
        <taxon>Rhabditida</taxon>
        <taxon>Tylenchina</taxon>
        <taxon>Cephalobomorpha</taxon>
        <taxon>Cephaloboidea</taxon>
        <taxon>Cephalobidae</taxon>
        <taxon>Acrobeloides</taxon>
    </lineage>
</organism>
<feature type="domain" description="Glycoside hydrolase 35 catalytic" evidence="5">
    <location>
        <begin position="167"/>
        <end position="271"/>
    </location>
</feature>
<protein>
    <submittedName>
        <fullName evidence="9">Beta-galactosidase</fullName>
    </submittedName>
</protein>
<dbReference type="SUPFAM" id="SSF51445">
    <property type="entry name" value="(Trans)glycosidases"/>
    <property type="match status" value="1"/>
</dbReference>
<proteinExistence type="inferred from homology"/>
<evidence type="ECO:0000256" key="4">
    <source>
        <dbReference type="SAM" id="Phobius"/>
    </source>
</evidence>
<evidence type="ECO:0000313" key="9">
    <source>
        <dbReference type="WBParaSite" id="ACRNAN_scaffold693.g28831.t1"/>
    </source>
</evidence>
<dbReference type="Pfam" id="PF21467">
    <property type="entry name" value="BetaGal_gal-bd"/>
    <property type="match status" value="1"/>
</dbReference>
<evidence type="ECO:0000259" key="5">
    <source>
        <dbReference type="Pfam" id="PF01301"/>
    </source>
</evidence>
<dbReference type="InterPro" id="IPR048913">
    <property type="entry name" value="BetaGal_gal-bd"/>
</dbReference>
<dbReference type="AlphaFoldDB" id="A0A914EBU2"/>
<dbReference type="GO" id="GO:0005975">
    <property type="term" value="P:carbohydrate metabolic process"/>
    <property type="evidence" value="ECO:0007669"/>
    <property type="project" value="InterPro"/>
</dbReference>
<dbReference type="Gene3D" id="3.20.20.80">
    <property type="entry name" value="Glycosidases"/>
    <property type="match status" value="1"/>
</dbReference>
<dbReference type="GO" id="GO:0004553">
    <property type="term" value="F:hydrolase activity, hydrolyzing O-glycosyl compounds"/>
    <property type="evidence" value="ECO:0007669"/>
    <property type="project" value="InterPro"/>
</dbReference>
<keyword evidence="4" id="KW-0472">Membrane</keyword>
<sequence>MPSSKLASRIPHSAGETIGQGAASAYNWTAQEVIPKVSQGAASAYNWTTYKVVPKVKQTFVSAGEAVESEAVVAHNWTAEILTEITANETLLTSLMAEAKSNNIWTKIIIGYYILINVICFLYMGYDKIRAMNGEWRVSECTLVYGMIDCREFERLASMLFKSMFLGTYTSLLKESPTVCTEYWVNWFTIWGQTNGNIPNPASVVDNMNHMYYNWNASFNVYMIHGGTNFGFMNGAETKAAMTTSYDYGAAISENGDITPTYKAVRSWIQNISGWPQPPLEIPANNPASNYGQVTLQRIGANLISTLTQIQETCQQSQDPLNFEQLDHGYGYVLYTTTLAAGGKNLAAPNIRDYGYVFVNNVYQGLHTNVTLDGVALQNWYGCGINLTKASIDQLASNVINENNGDILPEKAASTPGVFVGQFVASTLQDTFFNSTGWGKGQLFVNGYNLGRYWPTAGPQMTLYVPKPIIQQNNTVLLIELSGAQQNYVNFIDHAVWSN</sequence>
<keyword evidence="8" id="KW-1185">Reference proteome</keyword>
<accession>A0A914EBU2</accession>
<evidence type="ECO:0000256" key="1">
    <source>
        <dbReference type="ARBA" id="ARBA00009809"/>
    </source>
</evidence>
<dbReference type="InterPro" id="IPR001944">
    <property type="entry name" value="Glycoside_Hdrlase_35"/>
</dbReference>
<dbReference type="PRINTS" id="PR00742">
    <property type="entry name" value="GLHYDRLASE35"/>
</dbReference>
<dbReference type="Pfam" id="PF21317">
    <property type="entry name" value="BetaGal_ABD_1"/>
    <property type="match status" value="1"/>
</dbReference>
<feature type="domain" description="Beta-galactosidase 1-like first all-beta" evidence="6">
    <location>
        <begin position="320"/>
        <end position="368"/>
    </location>
</feature>
<dbReference type="Gene3D" id="2.60.120.260">
    <property type="entry name" value="Galactose-binding domain-like"/>
    <property type="match status" value="2"/>
</dbReference>
<evidence type="ECO:0000256" key="2">
    <source>
        <dbReference type="ARBA" id="ARBA00022801"/>
    </source>
</evidence>
<keyword evidence="3" id="KW-0326">Glycosidase</keyword>
<dbReference type="InterPro" id="IPR010718">
    <property type="entry name" value="DUF1294"/>
</dbReference>
<evidence type="ECO:0000259" key="6">
    <source>
        <dbReference type="Pfam" id="PF21317"/>
    </source>
</evidence>
<dbReference type="InterPro" id="IPR031330">
    <property type="entry name" value="Gly_Hdrlase_35_cat"/>
</dbReference>
<evidence type="ECO:0000256" key="3">
    <source>
        <dbReference type="ARBA" id="ARBA00023295"/>
    </source>
</evidence>